<keyword evidence="4" id="KW-1185">Reference proteome</keyword>
<evidence type="ECO:0000256" key="2">
    <source>
        <dbReference type="SAM" id="Phobius"/>
    </source>
</evidence>
<evidence type="ECO:0000256" key="1">
    <source>
        <dbReference type="SAM" id="MobiDB-lite"/>
    </source>
</evidence>
<evidence type="ECO:0000313" key="3">
    <source>
        <dbReference type="EMBL" id="MDH6221668.1"/>
    </source>
</evidence>
<keyword evidence="2" id="KW-0812">Transmembrane</keyword>
<dbReference type="EMBL" id="JARXVH010000024">
    <property type="protein sequence ID" value="MDH6221668.1"/>
    <property type="molecule type" value="Genomic_DNA"/>
</dbReference>
<organism evidence="3 4">
    <name type="scientific">Streptomyces pseudovenezuelae</name>
    <dbReference type="NCBI Taxonomy" id="67350"/>
    <lineage>
        <taxon>Bacteria</taxon>
        <taxon>Bacillati</taxon>
        <taxon>Actinomycetota</taxon>
        <taxon>Actinomycetes</taxon>
        <taxon>Kitasatosporales</taxon>
        <taxon>Streptomycetaceae</taxon>
        <taxon>Streptomyces</taxon>
        <taxon>Streptomyces aurantiacus group</taxon>
    </lineage>
</organism>
<comment type="caution">
    <text evidence="3">The sequence shown here is derived from an EMBL/GenBank/DDBJ whole genome shotgun (WGS) entry which is preliminary data.</text>
</comment>
<dbReference type="Pfam" id="PF03988">
    <property type="entry name" value="DUF347"/>
    <property type="match status" value="1"/>
</dbReference>
<feature type="region of interest" description="Disordered" evidence="1">
    <location>
        <begin position="77"/>
        <end position="139"/>
    </location>
</feature>
<accession>A0ABT6LZK1</accession>
<protein>
    <submittedName>
        <fullName evidence="3">Uncharacterized protein</fullName>
    </submittedName>
</protein>
<gene>
    <name evidence="3" type="ORF">M2283_009015</name>
</gene>
<sequence length="139" mass="15420">MLSRYVAWAYWTAVVMVSVFGTMAADVLHASLGGPYAVSAPAFLTALAANFALWYPSERTLSIHTIRTRRREGFYWAASSQPSPSAPPRAPDRHDRLRLPGLGRPLRHHHLRTRPGPPPRHPRARSPPSGPRTSSPAPW</sequence>
<dbReference type="InterPro" id="IPR007136">
    <property type="entry name" value="DUF347"/>
</dbReference>
<name>A0ABT6LZK1_9ACTN</name>
<proteinExistence type="predicted"/>
<dbReference type="RefSeq" id="WP_348538974.1">
    <property type="nucleotide sequence ID" value="NZ_JARXVH010000024.1"/>
</dbReference>
<reference evidence="3 4" key="1">
    <citation type="submission" date="2023-04" db="EMBL/GenBank/DDBJ databases">
        <title>Forest soil microbial communities from Buena Vista Peninsula, Colon Province, Panama.</title>
        <authorList>
            <person name="Bouskill N."/>
        </authorList>
    </citation>
    <scope>NUCLEOTIDE SEQUENCE [LARGE SCALE GENOMIC DNA]</scope>
    <source>
        <strain evidence="3 4">GGS1</strain>
    </source>
</reference>
<keyword evidence="2" id="KW-0472">Membrane</keyword>
<dbReference type="Proteomes" id="UP001160499">
    <property type="component" value="Unassembled WGS sequence"/>
</dbReference>
<keyword evidence="2" id="KW-1133">Transmembrane helix</keyword>
<feature type="transmembrane region" description="Helical" evidence="2">
    <location>
        <begin position="7"/>
        <end position="30"/>
    </location>
</feature>
<feature type="transmembrane region" description="Helical" evidence="2">
    <location>
        <begin position="36"/>
        <end position="55"/>
    </location>
</feature>
<evidence type="ECO:0000313" key="4">
    <source>
        <dbReference type="Proteomes" id="UP001160499"/>
    </source>
</evidence>